<evidence type="ECO:0000313" key="1">
    <source>
        <dbReference type="EMBL" id="KIM70182.1"/>
    </source>
</evidence>
<name>A0A0C3AYX2_9AGAM</name>
<protein>
    <submittedName>
        <fullName evidence="1">Uncharacterized protein</fullName>
    </submittedName>
</protein>
<keyword evidence="2" id="KW-1185">Reference proteome</keyword>
<dbReference type="HOGENOM" id="CLU_1462155_0_0_1"/>
<dbReference type="InParanoid" id="A0A0C3AYX2"/>
<dbReference type="Proteomes" id="UP000053989">
    <property type="component" value="Unassembled WGS sequence"/>
</dbReference>
<accession>A0A0C3AYX2</accession>
<reference evidence="2" key="2">
    <citation type="submission" date="2015-01" db="EMBL/GenBank/DDBJ databases">
        <title>Evolutionary Origins and Diversification of the Mycorrhizal Mutualists.</title>
        <authorList>
            <consortium name="DOE Joint Genome Institute"/>
            <consortium name="Mycorrhizal Genomics Consortium"/>
            <person name="Kohler A."/>
            <person name="Kuo A."/>
            <person name="Nagy L.G."/>
            <person name="Floudas D."/>
            <person name="Copeland A."/>
            <person name="Barry K.W."/>
            <person name="Cichocki N."/>
            <person name="Veneault-Fourrey C."/>
            <person name="LaButti K."/>
            <person name="Lindquist E.A."/>
            <person name="Lipzen A."/>
            <person name="Lundell T."/>
            <person name="Morin E."/>
            <person name="Murat C."/>
            <person name="Riley R."/>
            <person name="Ohm R."/>
            <person name="Sun H."/>
            <person name="Tunlid A."/>
            <person name="Henrissat B."/>
            <person name="Grigoriev I.V."/>
            <person name="Hibbett D.S."/>
            <person name="Martin F."/>
        </authorList>
    </citation>
    <scope>NUCLEOTIDE SEQUENCE [LARGE SCALE GENOMIC DNA]</scope>
    <source>
        <strain evidence="2">Foug A</strain>
    </source>
</reference>
<gene>
    <name evidence="1" type="ORF">SCLCIDRAFT_511348</name>
</gene>
<dbReference type="AlphaFoldDB" id="A0A0C3AYX2"/>
<dbReference type="EMBL" id="KN822005">
    <property type="protein sequence ID" value="KIM70182.1"/>
    <property type="molecule type" value="Genomic_DNA"/>
</dbReference>
<sequence>MSVVHATSRDVLHVFFWTRRKRHQWWMRLPGTCFMSFMGNCAKMGSCGNDSMLRSDAEEKTPMVDATSKDMLHVFLDNCAKIGSCGNDSNASFRLGGKSHQWSMQLPGTCFMTFLDDCAKMESCGNDATLRSDSLEKTSMVDAIQGTCSSFRKDINEVSFDGSNSANLSALFMVRLPLTATTGRS</sequence>
<evidence type="ECO:0000313" key="2">
    <source>
        <dbReference type="Proteomes" id="UP000053989"/>
    </source>
</evidence>
<reference evidence="1 2" key="1">
    <citation type="submission" date="2014-04" db="EMBL/GenBank/DDBJ databases">
        <authorList>
            <consortium name="DOE Joint Genome Institute"/>
            <person name="Kuo A."/>
            <person name="Kohler A."/>
            <person name="Nagy L.G."/>
            <person name="Floudas D."/>
            <person name="Copeland A."/>
            <person name="Barry K.W."/>
            <person name="Cichocki N."/>
            <person name="Veneault-Fourrey C."/>
            <person name="LaButti K."/>
            <person name="Lindquist E.A."/>
            <person name="Lipzen A."/>
            <person name="Lundell T."/>
            <person name="Morin E."/>
            <person name="Murat C."/>
            <person name="Sun H."/>
            <person name="Tunlid A."/>
            <person name="Henrissat B."/>
            <person name="Grigoriev I.V."/>
            <person name="Hibbett D.S."/>
            <person name="Martin F."/>
            <person name="Nordberg H.P."/>
            <person name="Cantor M.N."/>
            <person name="Hua S.X."/>
        </authorList>
    </citation>
    <scope>NUCLEOTIDE SEQUENCE [LARGE SCALE GENOMIC DNA]</scope>
    <source>
        <strain evidence="1 2">Foug A</strain>
    </source>
</reference>
<organism evidence="1 2">
    <name type="scientific">Scleroderma citrinum Foug A</name>
    <dbReference type="NCBI Taxonomy" id="1036808"/>
    <lineage>
        <taxon>Eukaryota</taxon>
        <taxon>Fungi</taxon>
        <taxon>Dikarya</taxon>
        <taxon>Basidiomycota</taxon>
        <taxon>Agaricomycotina</taxon>
        <taxon>Agaricomycetes</taxon>
        <taxon>Agaricomycetidae</taxon>
        <taxon>Boletales</taxon>
        <taxon>Sclerodermatineae</taxon>
        <taxon>Sclerodermataceae</taxon>
        <taxon>Scleroderma</taxon>
    </lineage>
</organism>
<proteinExistence type="predicted"/>